<keyword evidence="4" id="KW-0813">Transport</keyword>
<reference evidence="11 12" key="1">
    <citation type="journal article" date="2018" name="Sci. Rep.">
        <title>Genomic signatures of local adaptation to the degree of environmental predictability in rotifers.</title>
        <authorList>
            <person name="Franch-Gras L."/>
            <person name="Hahn C."/>
            <person name="Garcia-Roger E.M."/>
            <person name="Carmona M.J."/>
            <person name="Serra M."/>
            <person name="Gomez A."/>
        </authorList>
    </citation>
    <scope>NUCLEOTIDE SEQUENCE [LARGE SCALE GENOMIC DNA]</scope>
    <source>
        <strain evidence="11">HYR1</strain>
    </source>
</reference>
<evidence type="ECO:0000256" key="1">
    <source>
        <dbReference type="ARBA" id="ARBA00004319"/>
    </source>
</evidence>
<keyword evidence="5 10" id="KW-0732">Signal</keyword>
<evidence type="ECO:0000256" key="5">
    <source>
        <dbReference type="ARBA" id="ARBA00022729"/>
    </source>
</evidence>
<evidence type="ECO:0000256" key="7">
    <source>
        <dbReference type="ARBA" id="ARBA00022927"/>
    </source>
</evidence>
<dbReference type="PANTHER" id="PTHR19316:SF35">
    <property type="entry name" value="NUCLEOTIDE EXCHANGE FACTOR SIL1"/>
    <property type="match status" value="1"/>
</dbReference>
<proteinExistence type="inferred from homology"/>
<dbReference type="STRING" id="10195.A0A3M7P3T1"/>
<evidence type="ECO:0000256" key="9">
    <source>
        <dbReference type="ARBA" id="ARBA00023180"/>
    </source>
</evidence>
<dbReference type="OrthoDB" id="448649at2759"/>
<evidence type="ECO:0000313" key="11">
    <source>
        <dbReference type="EMBL" id="RMZ93500.1"/>
    </source>
</evidence>
<dbReference type="PANTHER" id="PTHR19316">
    <property type="entry name" value="PROTEIN FOLDING REGULATOR"/>
    <property type="match status" value="1"/>
</dbReference>
<comment type="caution">
    <text evidence="11">The sequence shown here is derived from an EMBL/GenBank/DDBJ whole genome shotgun (WGS) entry which is preliminary data.</text>
</comment>
<evidence type="ECO:0000313" key="12">
    <source>
        <dbReference type="Proteomes" id="UP000276133"/>
    </source>
</evidence>
<organism evidence="11 12">
    <name type="scientific">Brachionus plicatilis</name>
    <name type="common">Marine rotifer</name>
    <name type="synonym">Brachionus muelleri</name>
    <dbReference type="NCBI Taxonomy" id="10195"/>
    <lineage>
        <taxon>Eukaryota</taxon>
        <taxon>Metazoa</taxon>
        <taxon>Spiralia</taxon>
        <taxon>Gnathifera</taxon>
        <taxon>Rotifera</taxon>
        <taxon>Eurotatoria</taxon>
        <taxon>Monogononta</taxon>
        <taxon>Pseudotrocha</taxon>
        <taxon>Ploima</taxon>
        <taxon>Brachionidae</taxon>
        <taxon>Brachionus</taxon>
    </lineage>
</organism>
<keyword evidence="12" id="KW-1185">Reference proteome</keyword>
<keyword evidence="6" id="KW-0256">Endoplasmic reticulum</keyword>
<protein>
    <recommendedName>
        <fullName evidence="3">Nucleotide exchange factor SIL1</fullName>
    </recommendedName>
</protein>
<dbReference type="InterPro" id="IPR011989">
    <property type="entry name" value="ARM-like"/>
</dbReference>
<evidence type="ECO:0000256" key="4">
    <source>
        <dbReference type="ARBA" id="ARBA00022448"/>
    </source>
</evidence>
<dbReference type="Gene3D" id="1.25.10.10">
    <property type="entry name" value="Leucine-rich Repeat Variant"/>
    <property type="match status" value="1"/>
</dbReference>
<evidence type="ECO:0000256" key="8">
    <source>
        <dbReference type="ARBA" id="ARBA00023010"/>
    </source>
</evidence>
<dbReference type="Proteomes" id="UP000276133">
    <property type="component" value="Unassembled WGS sequence"/>
</dbReference>
<gene>
    <name evidence="11" type="ORF">BpHYR1_053934</name>
</gene>
<dbReference type="InterPro" id="IPR050693">
    <property type="entry name" value="Hsp70_NEF-Inhibitors"/>
</dbReference>
<feature type="chain" id="PRO_5017960724" description="Nucleotide exchange factor SIL1" evidence="10">
    <location>
        <begin position="21"/>
        <end position="422"/>
    </location>
</feature>
<dbReference type="InterPro" id="IPR016024">
    <property type="entry name" value="ARM-type_fold"/>
</dbReference>
<sequence>MKFCVYLILFCVSLIRENLSNDLILVDDSSNVDKIDEKFEIIDEEFIPTHEWKRVKPGQAIPKGLHVRLNVQTGEREAKILEEEKPAISKEFEESLKRINNEQLIPEKSFGDVAHEDQIHKKFKSYDQLKKELNDINFNVQTDFEIIKNLLEQFKSSNRDQKIAILKDLEFYVHQFDNGLLLCDLGGFDSILNELNSTLLNQDSEYAQNLIIVLGSAVQSNPKVKVYAIKTQLLQIILNRMSTRVLTDELQSKFIFTLSGLLRNFPLAQNEFLKLGGVEILSNLMRIINSIKLKTKILTLTDDLIREKIAVMKDEHDEKVVRQYEQINLMGELIEKKWCDHFSGLLAVADDHDSIEKILASMMTLLNSCQVRLQSEELVKILKNHVDVYENLAKTEQDDDYFARIAKNIKTILNEVKSKQDL</sequence>
<evidence type="ECO:0000256" key="6">
    <source>
        <dbReference type="ARBA" id="ARBA00022824"/>
    </source>
</evidence>
<name>A0A3M7P3T1_BRAPC</name>
<keyword evidence="8" id="KW-0811">Translocation</keyword>
<evidence type="ECO:0000256" key="2">
    <source>
        <dbReference type="ARBA" id="ARBA00010588"/>
    </source>
</evidence>
<comment type="subcellular location">
    <subcellularLocation>
        <location evidence="1">Endoplasmic reticulum lumen</location>
    </subcellularLocation>
</comment>
<keyword evidence="7" id="KW-0653">Protein transport</keyword>
<dbReference type="SUPFAM" id="SSF48371">
    <property type="entry name" value="ARM repeat"/>
    <property type="match status" value="1"/>
</dbReference>
<feature type="signal peptide" evidence="10">
    <location>
        <begin position="1"/>
        <end position="20"/>
    </location>
</feature>
<keyword evidence="9" id="KW-0325">Glycoprotein</keyword>
<dbReference type="AlphaFoldDB" id="A0A3M7P3T1"/>
<evidence type="ECO:0000256" key="3">
    <source>
        <dbReference type="ARBA" id="ARBA00015352"/>
    </source>
</evidence>
<accession>A0A3M7P3T1</accession>
<comment type="similarity">
    <text evidence="2">Belongs to the SIL1 family.</text>
</comment>
<dbReference type="GO" id="GO:0000774">
    <property type="term" value="F:adenyl-nucleotide exchange factor activity"/>
    <property type="evidence" value="ECO:0007669"/>
    <property type="project" value="TreeGrafter"/>
</dbReference>
<evidence type="ECO:0000256" key="10">
    <source>
        <dbReference type="SAM" id="SignalP"/>
    </source>
</evidence>
<dbReference type="EMBL" id="REGN01013765">
    <property type="protein sequence ID" value="RMZ93500.1"/>
    <property type="molecule type" value="Genomic_DNA"/>
</dbReference>
<dbReference type="GO" id="GO:0015031">
    <property type="term" value="P:protein transport"/>
    <property type="evidence" value="ECO:0007669"/>
    <property type="project" value="UniProtKB-KW"/>
</dbReference>
<dbReference type="GO" id="GO:0005788">
    <property type="term" value="C:endoplasmic reticulum lumen"/>
    <property type="evidence" value="ECO:0007669"/>
    <property type="project" value="UniProtKB-SubCell"/>
</dbReference>